<feature type="transmembrane region" description="Helical" evidence="1">
    <location>
        <begin position="386"/>
        <end position="409"/>
    </location>
</feature>
<keyword evidence="1" id="KW-1133">Transmembrane helix</keyword>
<comment type="caution">
    <text evidence="2">The sequence shown here is derived from an EMBL/GenBank/DDBJ whole genome shotgun (WGS) entry which is preliminary data.</text>
</comment>
<name>A0ABW6RQZ4_9NOCA</name>
<dbReference type="Proteomes" id="UP001601992">
    <property type="component" value="Unassembled WGS sequence"/>
</dbReference>
<protein>
    <recommendedName>
        <fullName evidence="4">ABC-2 type transport system permease protein</fullName>
    </recommendedName>
</protein>
<feature type="transmembrane region" description="Helical" evidence="1">
    <location>
        <begin position="171"/>
        <end position="188"/>
    </location>
</feature>
<organism evidence="2 3">
    <name type="scientific">Nocardia jiangxiensis</name>
    <dbReference type="NCBI Taxonomy" id="282685"/>
    <lineage>
        <taxon>Bacteria</taxon>
        <taxon>Bacillati</taxon>
        <taxon>Actinomycetota</taxon>
        <taxon>Actinomycetes</taxon>
        <taxon>Mycobacteriales</taxon>
        <taxon>Nocardiaceae</taxon>
        <taxon>Nocardia</taxon>
    </lineage>
</organism>
<dbReference type="EMBL" id="JBIAQY010000001">
    <property type="protein sequence ID" value="MFF3566430.1"/>
    <property type="molecule type" value="Genomic_DNA"/>
</dbReference>
<sequence length="486" mass="49872">MNPMGVLVPGFSETLRSQARIWCRAPLLALPVAAVVYVALAVGLQMATGTTTWADSLTHLNMWVVAVGPLFVAVQTGTMAALDRRARSGGIDFRAVPPATLRNARLTVTATWCLLAHAAVLVATCVAGVAAAQVGVGTAVLDGARLLVVLWVPYLGYCAVLTVVGEIAGMAGCVAAGLVFSALGTLYAESPSWCLVPPAWIVRPALPLIGTHANGVGLGADRIAHGWVAVLLGALVAVPVLLLAPGVRGAVESVRYRLPGRLARSGCGGRDRLHNSPIRALTLILRSSWVGALVVGALAVIIVTQQRYQPGVAYEFFALLVLPMGCAVLPAIWIPRLRNGFRALAVRTYDPRKLVLRLTVILLATESVVCVVVGAGAILGGQRLGLAVQCTFVSAVIGAMLVMLGAAVTAAAGRSAGLLVGVVGTVFGALVGGSGLAGQLGPVVPWAWAVLLTPARAIVTIPIAAVVAVACALLANRAFARQVAGM</sequence>
<accession>A0ABW6RQZ4</accession>
<proteinExistence type="predicted"/>
<feature type="transmembrane region" description="Helical" evidence="1">
    <location>
        <begin position="354"/>
        <end position="380"/>
    </location>
</feature>
<keyword evidence="3" id="KW-1185">Reference proteome</keyword>
<feature type="transmembrane region" description="Helical" evidence="1">
    <location>
        <begin position="224"/>
        <end position="247"/>
    </location>
</feature>
<feature type="transmembrane region" description="Helical" evidence="1">
    <location>
        <begin position="62"/>
        <end position="82"/>
    </location>
</feature>
<evidence type="ECO:0000313" key="3">
    <source>
        <dbReference type="Proteomes" id="UP001601992"/>
    </source>
</evidence>
<evidence type="ECO:0000313" key="2">
    <source>
        <dbReference type="EMBL" id="MFF3566430.1"/>
    </source>
</evidence>
<evidence type="ECO:0008006" key="4">
    <source>
        <dbReference type="Google" id="ProtNLM"/>
    </source>
</evidence>
<feature type="transmembrane region" description="Helical" evidence="1">
    <location>
        <begin position="457"/>
        <end position="476"/>
    </location>
</feature>
<feature type="transmembrane region" description="Helical" evidence="1">
    <location>
        <begin position="21"/>
        <end position="42"/>
    </location>
</feature>
<feature type="transmembrane region" description="Helical" evidence="1">
    <location>
        <begin position="416"/>
        <end position="437"/>
    </location>
</feature>
<feature type="transmembrane region" description="Helical" evidence="1">
    <location>
        <begin position="316"/>
        <end position="334"/>
    </location>
</feature>
<keyword evidence="1" id="KW-0472">Membrane</keyword>
<gene>
    <name evidence="2" type="ORF">ACFYXQ_01455</name>
</gene>
<keyword evidence="1" id="KW-0812">Transmembrane</keyword>
<feature type="transmembrane region" description="Helical" evidence="1">
    <location>
        <begin position="280"/>
        <end position="304"/>
    </location>
</feature>
<feature type="transmembrane region" description="Helical" evidence="1">
    <location>
        <begin position="103"/>
        <end position="132"/>
    </location>
</feature>
<dbReference type="RefSeq" id="WP_387402408.1">
    <property type="nucleotide sequence ID" value="NZ_JBIAQY010000001.1"/>
</dbReference>
<feature type="transmembrane region" description="Helical" evidence="1">
    <location>
        <begin position="144"/>
        <end position="164"/>
    </location>
</feature>
<reference evidence="2 3" key="1">
    <citation type="submission" date="2024-10" db="EMBL/GenBank/DDBJ databases">
        <title>The Natural Products Discovery Center: Release of the First 8490 Sequenced Strains for Exploring Actinobacteria Biosynthetic Diversity.</title>
        <authorList>
            <person name="Kalkreuter E."/>
            <person name="Kautsar S.A."/>
            <person name="Yang D."/>
            <person name="Bader C.D."/>
            <person name="Teijaro C.N."/>
            <person name="Fluegel L."/>
            <person name="Davis C.M."/>
            <person name="Simpson J.R."/>
            <person name="Lauterbach L."/>
            <person name="Steele A.D."/>
            <person name="Gui C."/>
            <person name="Meng S."/>
            <person name="Li G."/>
            <person name="Viehrig K."/>
            <person name="Ye F."/>
            <person name="Su P."/>
            <person name="Kiefer A.F."/>
            <person name="Nichols A."/>
            <person name="Cepeda A.J."/>
            <person name="Yan W."/>
            <person name="Fan B."/>
            <person name="Jiang Y."/>
            <person name="Adhikari A."/>
            <person name="Zheng C.-J."/>
            <person name="Schuster L."/>
            <person name="Cowan T.M."/>
            <person name="Smanski M.J."/>
            <person name="Chevrette M.G."/>
            <person name="De Carvalho L.P.S."/>
            <person name="Shen B."/>
        </authorList>
    </citation>
    <scope>NUCLEOTIDE SEQUENCE [LARGE SCALE GENOMIC DNA]</scope>
    <source>
        <strain evidence="2 3">NPDC002593</strain>
    </source>
</reference>
<evidence type="ECO:0000256" key="1">
    <source>
        <dbReference type="SAM" id="Phobius"/>
    </source>
</evidence>